<sequence length="143" mass="16516">MTDHEMMETHSCAAFTVDFQSRPESSRVPQRLMKYNEDLNQSNNKISKQELDRKQSEADQRRKDYEKAKLDRIRECSEECHKIDTKVQVLLAQDAKRQGLPGTEHIKAMSTRQALMSIKSLAKDFSKLTPGMDYSDTVMLDDS</sequence>
<evidence type="ECO:0000313" key="2">
    <source>
        <dbReference type="EMBL" id="OWF40403.1"/>
    </source>
</evidence>
<feature type="region of interest" description="Disordered" evidence="1">
    <location>
        <begin position="35"/>
        <end position="65"/>
    </location>
</feature>
<evidence type="ECO:0000256" key="1">
    <source>
        <dbReference type="SAM" id="MobiDB-lite"/>
    </source>
</evidence>
<dbReference type="OrthoDB" id="6138703at2759"/>
<comment type="caution">
    <text evidence="2">The sequence shown here is derived from an EMBL/GenBank/DDBJ whole genome shotgun (WGS) entry which is preliminary data.</text>
</comment>
<protein>
    <submittedName>
        <fullName evidence="2">Uncharacterized protein</fullName>
    </submittedName>
</protein>
<gene>
    <name evidence="2" type="ORF">KP79_PYT16136</name>
</gene>
<name>A0A210PV91_MIZYE</name>
<evidence type="ECO:0000313" key="3">
    <source>
        <dbReference type="Proteomes" id="UP000242188"/>
    </source>
</evidence>
<proteinExistence type="predicted"/>
<dbReference type="AlphaFoldDB" id="A0A210PV91"/>
<dbReference type="Proteomes" id="UP000242188">
    <property type="component" value="Unassembled WGS sequence"/>
</dbReference>
<accession>A0A210PV91</accession>
<feature type="compositionally biased region" description="Basic and acidic residues" evidence="1">
    <location>
        <begin position="47"/>
        <end position="65"/>
    </location>
</feature>
<organism evidence="2 3">
    <name type="scientific">Mizuhopecten yessoensis</name>
    <name type="common">Japanese scallop</name>
    <name type="synonym">Patinopecten yessoensis</name>
    <dbReference type="NCBI Taxonomy" id="6573"/>
    <lineage>
        <taxon>Eukaryota</taxon>
        <taxon>Metazoa</taxon>
        <taxon>Spiralia</taxon>
        <taxon>Lophotrochozoa</taxon>
        <taxon>Mollusca</taxon>
        <taxon>Bivalvia</taxon>
        <taxon>Autobranchia</taxon>
        <taxon>Pteriomorphia</taxon>
        <taxon>Pectinida</taxon>
        <taxon>Pectinoidea</taxon>
        <taxon>Pectinidae</taxon>
        <taxon>Mizuhopecten</taxon>
    </lineage>
</organism>
<dbReference type="EMBL" id="NEDP02005467">
    <property type="protein sequence ID" value="OWF40403.1"/>
    <property type="molecule type" value="Genomic_DNA"/>
</dbReference>
<keyword evidence="3" id="KW-1185">Reference proteome</keyword>
<reference evidence="2 3" key="1">
    <citation type="journal article" date="2017" name="Nat. Ecol. Evol.">
        <title>Scallop genome provides insights into evolution of bilaterian karyotype and development.</title>
        <authorList>
            <person name="Wang S."/>
            <person name="Zhang J."/>
            <person name="Jiao W."/>
            <person name="Li J."/>
            <person name="Xun X."/>
            <person name="Sun Y."/>
            <person name="Guo X."/>
            <person name="Huan P."/>
            <person name="Dong B."/>
            <person name="Zhang L."/>
            <person name="Hu X."/>
            <person name="Sun X."/>
            <person name="Wang J."/>
            <person name="Zhao C."/>
            <person name="Wang Y."/>
            <person name="Wang D."/>
            <person name="Huang X."/>
            <person name="Wang R."/>
            <person name="Lv J."/>
            <person name="Li Y."/>
            <person name="Zhang Z."/>
            <person name="Liu B."/>
            <person name="Lu W."/>
            <person name="Hui Y."/>
            <person name="Liang J."/>
            <person name="Zhou Z."/>
            <person name="Hou R."/>
            <person name="Li X."/>
            <person name="Liu Y."/>
            <person name="Li H."/>
            <person name="Ning X."/>
            <person name="Lin Y."/>
            <person name="Zhao L."/>
            <person name="Xing Q."/>
            <person name="Dou J."/>
            <person name="Li Y."/>
            <person name="Mao J."/>
            <person name="Guo H."/>
            <person name="Dou H."/>
            <person name="Li T."/>
            <person name="Mu C."/>
            <person name="Jiang W."/>
            <person name="Fu Q."/>
            <person name="Fu X."/>
            <person name="Miao Y."/>
            <person name="Liu J."/>
            <person name="Yu Q."/>
            <person name="Li R."/>
            <person name="Liao H."/>
            <person name="Li X."/>
            <person name="Kong Y."/>
            <person name="Jiang Z."/>
            <person name="Chourrout D."/>
            <person name="Li R."/>
            <person name="Bao Z."/>
        </authorList>
    </citation>
    <scope>NUCLEOTIDE SEQUENCE [LARGE SCALE GENOMIC DNA]</scope>
    <source>
        <strain evidence="2 3">PY_sf001</strain>
    </source>
</reference>